<dbReference type="InterPro" id="IPR011701">
    <property type="entry name" value="MFS"/>
</dbReference>
<keyword evidence="2" id="KW-1003">Cell membrane</keyword>
<dbReference type="AlphaFoldDB" id="A0A0D6PK79"/>
<dbReference type="SUPFAM" id="SSF103473">
    <property type="entry name" value="MFS general substrate transporter"/>
    <property type="match status" value="1"/>
</dbReference>
<feature type="transmembrane region" description="Helical" evidence="6">
    <location>
        <begin position="12"/>
        <end position="30"/>
    </location>
</feature>
<feature type="domain" description="Major facilitator superfamily (MFS) profile" evidence="7">
    <location>
        <begin position="210"/>
        <end position="406"/>
    </location>
</feature>
<gene>
    <name evidence="8" type="ORF">Aam_106_006</name>
</gene>
<comment type="caution">
    <text evidence="8">The sequence shown here is derived from an EMBL/GenBank/DDBJ whole genome shotgun (WGS) entry which is preliminary data.</text>
</comment>
<keyword evidence="3 6" id="KW-0812">Transmembrane</keyword>
<evidence type="ECO:0000256" key="3">
    <source>
        <dbReference type="ARBA" id="ARBA00022692"/>
    </source>
</evidence>
<evidence type="ECO:0000256" key="1">
    <source>
        <dbReference type="ARBA" id="ARBA00004651"/>
    </source>
</evidence>
<keyword evidence="9" id="KW-1185">Reference proteome</keyword>
<evidence type="ECO:0000259" key="7">
    <source>
        <dbReference type="PROSITE" id="PS50850"/>
    </source>
</evidence>
<keyword evidence="4 6" id="KW-1133">Transmembrane helix</keyword>
<name>A0A0D6PK79_9PROT</name>
<dbReference type="Pfam" id="PF07690">
    <property type="entry name" value="MFS_1"/>
    <property type="match status" value="1"/>
</dbReference>
<dbReference type="Gene3D" id="1.20.1250.20">
    <property type="entry name" value="MFS general substrate transporter like domains"/>
    <property type="match status" value="1"/>
</dbReference>
<dbReference type="PROSITE" id="PS50850">
    <property type="entry name" value="MFS"/>
    <property type="match status" value="1"/>
</dbReference>
<dbReference type="GO" id="GO:0022857">
    <property type="term" value="F:transmembrane transporter activity"/>
    <property type="evidence" value="ECO:0007669"/>
    <property type="project" value="InterPro"/>
</dbReference>
<feature type="transmembrane region" description="Helical" evidence="6">
    <location>
        <begin position="280"/>
        <end position="301"/>
    </location>
</feature>
<evidence type="ECO:0000256" key="4">
    <source>
        <dbReference type="ARBA" id="ARBA00022989"/>
    </source>
</evidence>
<protein>
    <recommendedName>
        <fullName evidence="7">Major facilitator superfamily (MFS) profile domain-containing protein</fullName>
    </recommendedName>
</protein>
<feature type="transmembrane region" description="Helical" evidence="6">
    <location>
        <begin position="91"/>
        <end position="111"/>
    </location>
</feature>
<feature type="transmembrane region" description="Helical" evidence="6">
    <location>
        <begin position="66"/>
        <end position="85"/>
    </location>
</feature>
<dbReference type="InterPro" id="IPR020846">
    <property type="entry name" value="MFS_dom"/>
</dbReference>
<reference evidence="8 9" key="1">
    <citation type="submission" date="2012-11" db="EMBL/GenBank/DDBJ databases">
        <title>Whole genome sequence of Acidocella aminolytica 101 = DSM 11237.</title>
        <authorList>
            <person name="Azuma Y."/>
            <person name="Higashiura N."/>
            <person name="Hirakawa H."/>
            <person name="Matsushita K."/>
        </authorList>
    </citation>
    <scope>NUCLEOTIDE SEQUENCE [LARGE SCALE GENOMIC DNA]</scope>
    <source>
        <strain evidence="9">101 / DSM 11237</strain>
    </source>
</reference>
<dbReference type="Proteomes" id="UP000032668">
    <property type="component" value="Unassembled WGS sequence"/>
</dbReference>
<feature type="transmembrane region" description="Helical" evidence="6">
    <location>
        <begin position="254"/>
        <end position="273"/>
    </location>
</feature>
<dbReference type="GO" id="GO:0005886">
    <property type="term" value="C:plasma membrane"/>
    <property type="evidence" value="ECO:0007669"/>
    <property type="project" value="UniProtKB-SubCell"/>
</dbReference>
<organism evidence="8 9">
    <name type="scientific">Acidocella aminolytica 101 = DSM 11237</name>
    <dbReference type="NCBI Taxonomy" id="1120923"/>
    <lineage>
        <taxon>Bacteria</taxon>
        <taxon>Pseudomonadati</taxon>
        <taxon>Pseudomonadota</taxon>
        <taxon>Alphaproteobacteria</taxon>
        <taxon>Acetobacterales</taxon>
        <taxon>Acidocellaceae</taxon>
        <taxon>Acidocella</taxon>
    </lineage>
</organism>
<dbReference type="STRING" id="1120923.SAMN02746095_02656"/>
<evidence type="ECO:0000313" key="9">
    <source>
        <dbReference type="Proteomes" id="UP000032668"/>
    </source>
</evidence>
<dbReference type="PANTHER" id="PTHR43124">
    <property type="entry name" value="PURINE EFFLUX PUMP PBUE"/>
    <property type="match status" value="1"/>
</dbReference>
<feature type="transmembrane region" description="Helical" evidence="6">
    <location>
        <begin position="375"/>
        <end position="395"/>
    </location>
</feature>
<comment type="subcellular location">
    <subcellularLocation>
        <location evidence="1">Cell membrane</location>
        <topology evidence="1">Multi-pass membrane protein</topology>
    </subcellularLocation>
</comment>
<dbReference type="RefSeq" id="WP_048879988.1">
    <property type="nucleotide sequence ID" value="NZ_BANC01000104.1"/>
</dbReference>
<feature type="transmembrane region" description="Helical" evidence="6">
    <location>
        <begin position="346"/>
        <end position="369"/>
    </location>
</feature>
<dbReference type="InterPro" id="IPR050189">
    <property type="entry name" value="MFS_Efflux_Transporters"/>
</dbReference>
<evidence type="ECO:0000313" key="8">
    <source>
        <dbReference type="EMBL" id="GAN81598.1"/>
    </source>
</evidence>
<dbReference type="PANTHER" id="PTHR43124:SF3">
    <property type="entry name" value="CHLORAMPHENICOL EFFLUX PUMP RV0191"/>
    <property type="match status" value="1"/>
</dbReference>
<dbReference type="OrthoDB" id="4474610at2"/>
<evidence type="ECO:0000256" key="5">
    <source>
        <dbReference type="ARBA" id="ARBA00023136"/>
    </source>
</evidence>
<proteinExistence type="predicted"/>
<feature type="transmembrane region" description="Helical" evidence="6">
    <location>
        <begin position="307"/>
        <end position="325"/>
    </location>
</feature>
<dbReference type="InterPro" id="IPR036259">
    <property type="entry name" value="MFS_trans_sf"/>
</dbReference>
<evidence type="ECO:0000256" key="2">
    <source>
        <dbReference type="ARBA" id="ARBA00022475"/>
    </source>
</evidence>
<sequence length="406" mass="43077">MLKFLVHALPFTMVYGVVWGVAGMALPLLAGSTNRAGLVFAMLNLGVAIGAPVWGHLSRKQPVAGLIFLSTLLAGGGWIVLSFLGNDFLPLTAFAFGLFSAGAFALATVQVTRIFPREKWDSYIADMQSMMVVGQVIGLLATSLYTGPALGIPFLLVGLVSAAWMARGLIQQEKLNFTHRHWRLHQSQSLLPGVLHGHHLRQIRFQAFLTLRSAYLAMILTRWTLLILAWAPIFALYPLLMRHAFGFGEAPSSLIYSGSTALSVPLFLMAGWIARRISSVVSVTLGALVSAVSFVLMYGAVVQSNGALGAAGFVVMSCAYAFVAVGMNDGVVDAVSSEKEGDALGVANALMSLDNVLGGIAGGALVALFSYNVLFWIGFGLSVMALVLGLISATLRRAALVQETSA</sequence>
<feature type="transmembrane region" description="Helical" evidence="6">
    <location>
        <begin position="214"/>
        <end position="234"/>
    </location>
</feature>
<keyword evidence="5 6" id="KW-0472">Membrane</keyword>
<feature type="transmembrane region" description="Helical" evidence="6">
    <location>
        <begin position="36"/>
        <end position="54"/>
    </location>
</feature>
<evidence type="ECO:0000256" key="6">
    <source>
        <dbReference type="SAM" id="Phobius"/>
    </source>
</evidence>
<accession>A0A0D6PK79</accession>
<dbReference type="EMBL" id="BANC01000104">
    <property type="protein sequence ID" value="GAN81598.1"/>
    <property type="molecule type" value="Genomic_DNA"/>
</dbReference>